<evidence type="ECO:0000256" key="6">
    <source>
        <dbReference type="PROSITE-ProRule" id="PRU01362"/>
    </source>
</evidence>
<keyword evidence="4" id="KW-0548">Nucleotidyltransferase</keyword>
<sequence>MRLGNYQIEKLIEIIAMFLINIVVFLLGKIFVKISFGECLLYSIINSIWMPFILLPVIARTLLILRKKEKSYVLEPLYKYISEFEKRQKEIKKEIELERKELENLEKKYRFDWKLFRKFLQRKGINQLYHFTDETNLKSIMDNGGLFSWHYCGQNKITIERPGGDQLSRKLDKRVGLENYVRLSFTPDHPMMYAAISDERIQNPVILEIDIAVIFLKDSKFSNKNATSNNVNIGQSFEDFSKIRFDILTTSDYLNTTVESKPYFQAEVLVEEKIPLKQIINIKKITTYA</sequence>
<evidence type="ECO:0000256" key="8">
    <source>
        <dbReference type="SAM" id="Phobius"/>
    </source>
</evidence>
<keyword evidence="7" id="KW-0175">Coiled coil</keyword>
<evidence type="ECO:0000256" key="2">
    <source>
        <dbReference type="ARBA" id="ARBA00022676"/>
    </source>
</evidence>
<name>A0ABT8L0H5_9BACT</name>
<evidence type="ECO:0000256" key="3">
    <source>
        <dbReference type="ARBA" id="ARBA00022679"/>
    </source>
</evidence>
<feature type="transmembrane region" description="Helical" evidence="8">
    <location>
        <begin position="44"/>
        <end position="65"/>
    </location>
</feature>
<comment type="caution">
    <text evidence="10">The sequence shown here is derived from an EMBL/GenBank/DDBJ whole genome shotgun (WGS) entry which is preliminary data.</text>
</comment>
<evidence type="ECO:0000313" key="11">
    <source>
        <dbReference type="Proteomes" id="UP001172083"/>
    </source>
</evidence>
<feature type="coiled-coil region" evidence="7">
    <location>
        <begin position="81"/>
        <end position="112"/>
    </location>
</feature>
<dbReference type="EMBL" id="JAUJEB010000001">
    <property type="protein sequence ID" value="MDN5211237.1"/>
    <property type="molecule type" value="Genomic_DNA"/>
</dbReference>
<keyword evidence="5 6" id="KW-0238">DNA-binding</keyword>
<evidence type="ECO:0000256" key="4">
    <source>
        <dbReference type="ARBA" id="ARBA00022695"/>
    </source>
</evidence>
<comment type="similarity">
    <text evidence="6">Belongs to the DarT ADP-ribosyltransferase family.</text>
</comment>
<evidence type="ECO:0000259" key="9">
    <source>
        <dbReference type="PROSITE" id="PS52018"/>
    </source>
</evidence>
<feature type="domain" description="DarT" evidence="9">
    <location>
        <begin position="126"/>
        <end position="289"/>
    </location>
</feature>
<keyword evidence="3" id="KW-0808">Transferase</keyword>
<comment type="caution">
    <text evidence="6">Lacks conserved residue(s) required for the propagation of feature annotation.</text>
</comment>
<accession>A0ABT8L0H5</accession>
<dbReference type="Proteomes" id="UP001172083">
    <property type="component" value="Unassembled WGS sequence"/>
</dbReference>
<dbReference type="InterPro" id="IPR029494">
    <property type="entry name" value="DarT"/>
</dbReference>
<evidence type="ECO:0000256" key="5">
    <source>
        <dbReference type="ARBA" id="ARBA00023125"/>
    </source>
</evidence>
<evidence type="ECO:0000256" key="7">
    <source>
        <dbReference type="SAM" id="Coils"/>
    </source>
</evidence>
<dbReference type="RefSeq" id="WP_346756572.1">
    <property type="nucleotide sequence ID" value="NZ_JAUJEB010000001.1"/>
</dbReference>
<keyword evidence="2" id="KW-0328">Glycosyltransferase</keyword>
<keyword evidence="8" id="KW-0472">Membrane</keyword>
<keyword evidence="1 6" id="KW-1277">Toxin-antitoxin system</keyword>
<gene>
    <name evidence="10" type="ORF">QQ020_04220</name>
</gene>
<keyword evidence="11" id="KW-1185">Reference proteome</keyword>
<organism evidence="10 11">
    <name type="scientific">Agaribacillus aureus</name>
    <dbReference type="NCBI Taxonomy" id="3051825"/>
    <lineage>
        <taxon>Bacteria</taxon>
        <taxon>Pseudomonadati</taxon>
        <taxon>Bacteroidota</taxon>
        <taxon>Cytophagia</taxon>
        <taxon>Cytophagales</taxon>
        <taxon>Splendidivirgaceae</taxon>
        <taxon>Agaribacillus</taxon>
    </lineage>
</organism>
<dbReference type="PROSITE" id="PS52018">
    <property type="entry name" value="DART"/>
    <property type="match status" value="1"/>
</dbReference>
<keyword evidence="8" id="KW-0812">Transmembrane</keyword>
<feature type="transmembrane region" description="Helical" evidence="8">
    <location>
        <begin position="12"/>
        <end position="32"/>
    </location>
</feature>
<proteinExistence type="inferred from homology"/>
<evidence type="ECO:0000313" key="10">
    <source>
        <dbReference type="EMBL" id="MDN5211237.1"/>
    </source>
</evidence>
<dbReference type="Pfam" id="PF14487">
    <property type="entry name" value="DarT"/>
    <property type="match status" value="1"/>
</dbReference>
<keyword evidence="8" id="KW-1133">Transmembrane helix</keyword>
<evidence type="ECO:0000256" key="1">
    <source>
        <dbReference type="ARBA" id="ARBA00022649"/>
    </source>
</evidence>
<protein>
    <submittedName>
        <fullName evidence="10">DarT ssDNA thymidine ADP-ribosyltransferase family protein</fullName>
    </submittedName>
</protein>
<reference evidence="10" key="1">
    <citation type="submission" date="2023-06" db="EMBL/GenBank/DDBJ databases">
        <title>Genomic of Agaribacillus aureum.</title>
        <authorList>
            <person name="Wang G."/>
        </authorList>
    </citation>
    <scope>NUCLEOTIDE SEQUENCE</scope>
    <source>
        <strain evidence="10">BMA12</strain>
    </source>
</reference>